<evidence type="ECO:0000313" key="4">
    <source>
        <dbReference type="Proteomes" id="UP000177360"/>
    </source>
</evidence>
<keyword evidence="1" id="KW-0472">Membrane</keyword>
<dbReference type="Proteomes" id="UP000177360">
    <property type="component" value="Unassembled WGS sequence"/>
</dbReference>
<protein>
    <recommendedName>
        <fullName evidence="2">Phosphatidic acid phosphatase type 2/haloperoxidase domain-containing protein</fullName>
    </recommendedName>
</protein>
<dbReference type="SUPFAM" id="SSF48317">
    <property type="entry name" value="Acid phosphatase/Vanadium-dependent haloperoxidase"/>
    <property type="match status" value="1"/>
</dbReference>
<comment type="caution">
    <text evidence="3">The sequence shown here is derived from an EMBL/GenBank/DDBJ whole genome shotgun (WGS) entry which is preliminary data.</text>
</comment>
<feature type="transmembrane region" description="Helical" evidence="1">
    <location>
        <begin position="49"/>
        <end position="75"/>
    </location>
</feature>
<dbReference type="InterPro" id="IPR000326">
    <property type="entry name" value="PAP2/HPO"/>
</dbReference>
<dbReference type="Pfam" id="PF01569">
    <property type="entry name" value="PAP2"/>
    <property type="match status" value="1"/>
</dbReference>
<accession>A0A1G2E2Y2</accession>
<dbReference type="PANTHER" id="PTHR14969:SF13">
    <property type="entry name" value="AT30094P"/>
    <property type="match status" value="1"/>
</dbReference>
<dbReference type="AlphaFoldDB" id="A0A1G2E2Y2"/>
<sequence>MDLYIFNLINQYAGRWAWLDFLGVFFAQYLEYVLLFILFLLLIIEFKKYFRIVFLSLVAAIFSRFAVANFIRWLWFRPRPFVDYSVNFLVSHNASEPSFPSGHASFYFALSTIIFFYNKKLGIFFYISSFLIGLGRVFVGIHWPSDILIGAITGALVGVIFHYIFRKFARNN</sequence>
<keyword evidence="1" id="KW-0812">Transmembrane</keyword>
<dbReference type="SMART" id="SM00014">
    <property type="entry name" value="acidPPc"/>
    <property type="match status" value="1"/>
</dbReference>
<dbReference type="EMBL" id="MHLZ01000024">
    <property type="protein sequence ID" value="OGZ19720.1"/>
    <property type="molecule type" value="Genomic_DNA"/>
</dbReference>
<evidence type="ECO:0000256" key="1">
    <source>
        <dbReference type="SAM" id="Phobius"/>
    </source>
</evidence>
<feature type="transmembrane region" description="Helical" evidence="1">
    <location>
        <begin position="98"/>
        <end position="116"/>
    </location>
</feature>
<dbReference type="GO" id="GO:0042392">
    <property type="term" value="F:sphingosine-1-phosphate phosphatase activity"/>
    <property type="evidence" value="ECO:0007669"/>
    <property type="project" value="TreeGrafter"/>
</dbReference>
<evidence type="ECO:0000259" key="2">
    <source>
        <dbReference type="SMART" id="SM00014"/>
    </source>
</evidence>
<feature type="transmembrane region" description="Helical" evidence="1">
    <location>
        <begin position="147"/>
        <end position="165"/>
    </location>
</feature>
<reference evidence="3 4" key="1">
    <citation type="journal article" date="2016" name="Nat. Commun.">
        <title>Thousands of microbial genomes shed light on interconnected biogeochemical processes in an aquifer system.</title>
        <authorList>
            <person name="Anantharaman K."/>
            <person name="Brown C.T."/>
            <person name="Hug L.A."/>
            <person name="Sharon I."/>
            <person name="Castelle C.J."/>
            <person name="Probst A.J."/>
            <person name="Thomas B.C."/>
            <person name="Singh A."/>
            <person name="Wilkins M.J."/>
            <person name="Karaoz U."/>
            <person name="Brodie E.L."/>
            <person name="Williams K.H."/>
            <person name="Hubbard S.S."/>
            <person name="Banfield J.F."/>
        </authorList>
    </citation>
    <scope>NUCLEOTIDE SEQUENCE [LARGE SCALE GENOMIC DNA]</scope>
</reference>
<proteinExistence type="predicted"/>
<dbReference type="InterPro" id="IPR036938">
    <property type="entry name" value="PAP2/HPO_sf"/>
</dbReference>
<dbReference type="PANTHER" id="PTHR14969">
    <property type="entry name" value="SPHINGOSINE-1-PHOSPHATE PHOSPHOHYDROLASE"/>
    <property type="match status" value="1"/>
</dbReference>
<dbReference type="Gene3D" id="1.20.144.10">
    <property type="entry name" value="Phosphatidic acid phosphatase type 2/haloperoxidase"/>
    <property type="match status" value="1"/>
</dbReference>
<evidence type="ECO:0000313" key="3">
    <source>
        <dbReference type="EMBL" id="OGZ19720.1"/>
    </source>
</evidence>
<gene>
    <name evidence="3" type="ORF">A2626_00430</name>
</gene>
<feature type="transmembrane region" description="Helical" evidence="1">
    <location>
        <begin position="16"/>
        <end position="42"/>
    </location>
</feature>
<name>A0A1G2E2Y2_9BACT</name>
<keyword evidence="1" id="KW-1133">Transmembrane helix</keyword>
<feature type="domain" description="Phosphatidic acid phosphatase type 2/haloperoxidase" evidence="2">
    <location>
        <begin position="53"/>
        <end position="162"/>
    </location>
</feature>
<organism evidence="3 4">
    <name type="scientific">Candidatus Nealsonbacteria bacterium RIFCSPHIGHO2_01_FULL_38_55</name>
    <dbReference type="NCBI Taxonomy" id="1801664"/>
    <lineage>
        <taxon>Bacteria</taxon>
        <taxon>Candidatus Nealsoniibacteriota</taxon>
    </lineage>
</organism>
<feature type="transmembrane region" description="Helical" evidence="1">
    <location>
        <begin position="123"/>
        <end position="141"/>
    </location>
</feature>